<organism evidence="4 5">
    <name type="scientific">Berryella wangjianweii</name>
    <dbReference type="NCBI Taxonomy" id="2734634"/>
    <lineage>
        <taxon>Bacteria</taxon>
        <taxon>Bacillati</taxon>
        <taxon>Actinomycetota</taxon>
        <taxon>Coriobacteriia</taxon>
        <taxon>Eggerthellales</taxon>
        <taxon>Eggerthellaceae</taxon>
        <taxon>Berryella</taxon>
    </lineage>
</organism>
<dbReference type="KEGG" id="bwa:HLV38_03115"/>
<dbReference type="PANTHER" id="PTHR43191">
    <property type="entry name" value="RRNA METHYLTRANSFERASE 3"/>
    <property type="match status" value="1"/>
</dbReference>
<dbReference type="Gene3D" id="3.40.1280.10">
    <property type="match status" value="1"/>
</dbReference>
<dbReference type="GO" id="GO:0032259">
    <property type="term" value="P:methylation"/>
    <property type="evidence" value="ECO:0007669"/>
    <property type="project" value="UniProtKB-KW"/>
</dbReference>
<dbReference type="Gene3D" id="3.30.1330.30">
    <property type="match status" value="1"/>
</dbReference>
<dbReference type="GO" id="GO:0006396">
    <property type="term" value="P:RNA processing"/>
    <property type="evidence" value="ECO:0007669"/>
    <property type="project" value="InterPro"/>
</dbReference>
<feature type="domain" description="tRNA/rRNA methyltransferase SpoU type" evidence="3">
    <location>
        <begin position="124"/>
        <end position="269"/>
    </location>
</feature>
<dbReference type="SUPFAM" id="SSF75217">
    <property type="entry name" value="alpha/beta knot"/>
    <property type="match status" value="1"/>
</dbReference>
<dbReference type="SUPFAM" id="SSF55315">
    <property type="entry name" value="L30e-like"/>
    <property type="match status" value="1"/>
</dbReference>
<protein>
    <submittedName>
        <fullName evidence="4">RNA methyltransferase</fullName>
    </submittedName>
</protein>
<dbReference type="InterPro" id="IPR051259">
    <property type="entry name" value="rRNA_Methyltransferase"/>
</dbReference>
<evidence type="ECO:0000313" key="4">
    <source>
        <dbReference type="EMBL" id="QKF07996.1"/>
    </source>
</evidence>
<evidence type="ECO:0000256" key="2">
    <source>
        <dbReference type="ARBA" id="ARBA00022679"/>
    </source>
</evidence>
<dbReference type="CDD" id="cd18095">
    <property type="entry name" value="SpoU-like_rRNA-MTase"/>
    <property type="match status" value="1"/>
</dbReference>
<dbReference type="AlphaFoldDB" id="A0A6M8J819"/>
<proteinExistence type="predicted"/>
<reference evidence="5" key="1">
    <citation type="submission" date="2020-05" db="EMBL/GenBank/DDBJ databases">
        <title>Novel species in genus Nocardioides.</title>
        <authorList>
            <person name="Zhang G."/>
        </authorList>
    </citation>
    <scope>NUCLEOTIDE SEQUENCE [LARGE SCALE GENOMIC DNA]</scope>
    <source>
        <strain evidence="5">zg-1050</strain>
    </source>
</reference>
<dbReference type="GO" id="GO:0003723">
    <property type="term" value="F:RNA binding"/>
    <property type="evidence" value="ECO:0007669"/>
    <property type="project" value="InterPro"/>
</dbReference>
<evidence type="ECO:0000256" key="1">
    <source>
        <dbReference type="ARBA" id="ARBA00022603"/>
    </source>
</evidence>
<dbReference type="EMBL" id="CP053716">
    <property type="protein sequence ID" value="QKF07996.1"/>
    <property type="molecule type" value="Genomic_DNA"/>
</dbReference>
<dbReference type="PANTHER" id="PTHR43191:SF12">
    <property type="entry name" value="RRNA METHYLASE"/>
    <property type="match status" value="1"/>
</dbReference>
<evidence type="ECO:0000259" key="3">
    <source>
        <dbReference type="Pfam" id="PF00588"/>
    </source>
</evidence>
<sequence>MTHLDYEDLRLYSGLTDGQLRRGEGPAGASARGVFIAESQRVIERALDAGVRPLSLFVEEHWFAHERAVIERVQCEYPQATVYVASNGQFRGITGYEVTRGALAAFERPQPLSLDAVLARARRIAILEDVTNYANMGALFRSASALGVDAVLTSPSCHDPLYRRCARVSMGTVFQVPWVRLQGAREWAPAVVPLLRRRGFVTAAMALRPDAVSLRHPALREADRLALVLGTEGEGLFDSTIKACDHAVMIPMSHGTDSLNVASAAAIAFWELCHSSGEEGPFA</sequence>
<dbReference type="InterPro" id="IPR029028">
    <property type="entry name" value="Alpha/beta_knot_MTases"/>
</dbReference>
<name>A0A6M8J819_9ACTN</name>
<dbReference type="Pfam" id="PF00588">
    <property type="entry name" value="SpoU_methylase"/>
    <property type="match status" value="1"/>
</dbReference>
<dbReference type="InterPro" id="IPR029064">
    <property type="entry name" value="Ribosomal_eL30-like_sf"/>
</dbReference>
<dbReference type="InterPro" id="IPR029026">
    <property type="entry name" value="tRNA_m1G_MTases_N"/>
</dbReference>
<keyword evidence="5" id="KW-1185">Reference proteome</keyword>
<accession>A0A6M8J819</accession>
<evidence type="ECO:0000313" key="5">
    <source>
        <dbReference type="Proteomes" id="UP000503297"/>
    </source>
</evidence>
<gene>
    <name evidence="4" type="ORF">HLV38_03115</name>
</gene>
<dbReference type="InterPro" id="IPR001537">
    <property type="entry name" value="SpoU_MeTrfase"/>
</dbReference>
<dbReference type="GO" id="GO:0008173">
    <property type="term" value="F:RNA methyltransferase activity"/>
    <property type="evidence" value="ECO:0007669"/>
    <property type="project" value="InterPro"/>
</dbReference>
<dbReference type="Proteomes" id="UP000503297">
    <property type="component" value="Chromosome"/>
</dbReference>
<keyword evidence="2 4" id="KW-0808">Transferase</keyword>
<keyword evidence="1 4" id="KW-0489">Methyltransferase</keyword>